<dbReference type="AlphaFoldDB" id="A0A1G1XAZ9"/>
<dbReference type="EMBL" id="MHHS01000022">
    <property type="protein sequence ID" value="OGY37006.1"/>
    <property type="molecule type" value="Genomic_DNA"/>
</dbReference>
<feature type="transmembrane region" description="Helical" evidence="6">
    <location>
        <begin position="268"/>
        <end position="291"/>
    </location>
</feature>
<gene>
    <name evidence="7" type="ORF">A3E36_04645</name>
</gene>
<feature type="transmembrane region" description="Helical" evidence="6">
    <location>
        <begin position="38"/>
        <end position="57"/>
    </location>
</feature>
<feature type="transmembrane region" description="Helical" evidence="6">
    <location>
        <begin position="339"/>
        <end position="363"/>
    </location>
</feature>
<evidence type="ECO:0000256" key="1">
    <source>
        <dbReference type="ARBA" id="ARBA00004651"/>
    </source>
</evidence>
<evidence type="ECO:0000256" key="5">
    <source>
        <dbReference type="ARBA" id="ARBA00023136"/>
    </source>
</evidence>
<feature type="transmembrane region" description="Helical" evidence="6">
    <location>
        <begin position="107"/>
        <end position="128"/>
    </location>
</feature>
<evidence type="ECO:0008006" key="9">
    <source>
        <dbReference type="Google" id="ProtNLM"/>
    </source>
</evidence>
<reference evidence="7 8" key="1">
    <citation type="journal article" date="2016" name="Nat. Commun.">
        <title>Thousands of microbial genomes shed light on interconnected biogeochemical processes in an aquifer system.</title>
        <authorList>
            <person name="Anantharaman K."/>
            <person name="Brown C.T."/>
            <person name="Hug L.A."/>
            <person name="Sharon I."/>
            <person name="Castelle C.J."/>
            <person name="Probst A.J."/>
            <person name="Thomas B.C."/>
            <person name="Singh A."/>
            <person name="Wilkins M.J."/>
            <person name="Karaoz U."/>
            <person name="Brodie E.L."/>
            <person name="Williams K.H."/>
            <person name="Hubbard S.S."/>
            <person name="Banfield J.F."/>
        </authorList>
    </citation>
    <scope>NUCLEOTIDE SEQUENCE [LARGE SCALE GENOMIC DNA]</scope>
</reference>
<keyword evidence="2" id="KW-1003">Cell membrane</keyword>
<comment type="caution">
    <text evidence="7">The sequence shown here is derived from an EMBL/GenBank/DDBJ whole genome shotgun (WGS) entry which is preliminary data.</text>
</comment>
<keyword evidence="3 6" id="KW-0812">Transmembrane</keyword>
<evidence type="ECO:0000256" key="3">
    <source>
        <dbReference type="ARBA" id="ARBA00022692"/>
    </source>
</evidence>
<comment type="subcellular location">
    <subcellularLocation>
        <location evidence="1">Cell membrane</location>
        <topology evidence="1">Multi-pass membrane protein</topology>
    </subcellularLocation>
</comment>
<dbReference type="Pfam" id="PF01943">
    <property type="entry name" value="Polysacc_synt"/>
    <property type="match status" value="1"/>
</dbReference>
<feature type="transmembrane region" description="Helical" evidence="6">
    <location>
        <begin position="312"/>
        <end position="333"/>
    </location>
</feature>
<dbReference type="Proteomes" id="UP000177941">
    <property type="component" value="Unassembled WGS sequence"/>
</dbReference>
<evidence type="ECO:0000313" key="7">
    <source>
        <dbReference type="EMBL" id="OGY37006.1"/>
    </source>
</evidence>
<feature type="transmembrane region" description="Helical" evidence="6">
    <location>
        <begin position="399"/>
        <end position="418"/>
    </location>
</feature>
<dbReference type="PANTHER" id="PTHR30250">
    <property type="entry name" value="PST FAMILY PREDICTED COLANIC ACID TRANSPORTER"/>
    <property type="match status" value="1"/>
</dbReference>
<protein>
    <recommendedName>
        <fullName evidence="9">Polysaccharide biosynthesis protein C-terminal domain-containing protein</fullName>
    </recommendedName>
</protein>
<name>A0A1G1XAZ9_9BACT</name>
<sequence>MLYDKSMWYERILLVLHQRVFGMPMGPRTIQFIQQLQWSILGGAIASALLFFVSVWAARVLGAQQYGQYSFTVSAAQLVVLFITWSFEIAVVRALAFTKGDEVSQKYIVSSALAFLVVSLVFINLLLFLAPISFIRGIVMVFASVLAIKLMFDGMMRGLGLFGYQAIGKIIEATTVLIAFAVLVRTGSLMSYKDYLLALIIGSLALLVWYLFKIRNDVSFQSISHSAFQVLWTYGSRAMIWVALSTITGFAAKYIIKAIVGYQFLGQFSAYQLTTIAALAFFGGLVANVFFPVAVQEGDSNAMWHKMHRTALVGWLPLWVSGSLVANIGVVLYGHSYYLTWWFGVGMAGIAVAQFLCGMYLWIIASDGVRGVKYMAFHSAMSGLIFIVLLASVLRMNALYGILGSYVVASIYAVWAIYRWRVVLKR</sequence>
<feature type="transmembrane region" description="Helical" evidence="6">
    <location>
        <begin position="375"/>
        <end position="393"/>
    </location>
</feature>
<keyword evidence="4 6" id="KW-1133">Transmembrane helix</keyword>
<evidence type="ECO:0000256" key="4">
    <source>
        <dbReference type="ARBA" id="ARBA00022989"/>
    </source>
</evidence>
<feature type="transmembrane region" description="Helical" evidence="6">
    <location>
        <begin position="134"/>
        <end position="152"/>
    </location>
</feature>
<dbReference type="InterPro" id="IPR002797">
    <property type="entry name" value="Polysacc_synth"/>
</dbReference>
<organism evidence="7 8">
    <name type="scientific">Candidatus Andersenbacteria bacterium RIFCSPHIGHO2_12_FULL_45_11b</name>
    <dbReference type="NCBI Taxonomy" id="1797282"/>
    <lineage>
        <taxon>Bacteria</taxon>
        <taxon>Candidatus Anderseniibacteriota</taxon>
    </lineage>
</organism>
<proteinExistence type="predicted"/>
<keyword evidence="5 6" id="KW-0472">Membrane</keyword>
<dbReference type="InterPro" id="IPR050833">
    <property type="entry name" value="Poly_Biosynth_Transport"/>
</dbReference>
<feature type="transmembrane region" description="Helical" evidence="6">
    <location>
        <begin position="69"/>
        <end position="95"/>
    </location>
</feature>
<feature type="transmembrane region" description="Helical" evidence="6">
    <location>
        <begin position="195"/>
        <end position="212"/>
    </location>
</feature>
<evidence type="ECO:0000313" key="8">
    <source>
        <dbReference type="Proteomes" id="UP000177941"/>
    </source>
</evidence>
<dbReference type="PANTHER" id="PTHR30250:SF11">
    <property type="entry name" value="O-ANTIGEN TRANSPORTER-RELATED"/>
    <property type="match status" value="1"/>
</dbReference>
<feature type="transmembrane region" description="Helical" evidence="6">
    <location>
        <begin position="238"/>
        <end position="256"/>
    </location>
</feature>
<dbReference type="GO" id="GO:0005886">
    <property type="term" value="C:plasma membrane"/>
    <property type="evidence" value="ECO:0007669"/>
    <property type="project" value="UniProtKB-SubCell"/>
</dbReference>
<evidence type="ECO:0000256" key="2">
    <source>
        <dbReference type="ARBA" id="ARBA00022475"/>
    </source>
</evidence>
<accession>A0A1G1XAZ9</accession>
<feature type="transmembrane region" description="Helical" evidence="6">
    <location>
        <begin position="159"/>
        <end position="183"/>
    </location>
</feature>
<evidence type="ECO:0000256" key="6">
    <source>
        <dbReference type="SAM" id="Phobius"/>
    </source>
</evidence>